<dbReference type="CDD" id="cd00156">
    <property type="entry name" value="REC"/>
    <property type="match status" value="1"/>
</dbReference>
<dbReference type="OrthoDB" id="442759at2"/>
<dbReference type="Gene3D" id="3.30.70.270">
    <property type="match status" value="1"/>
</dbReference>
<sequence>MKILLIEDDPVLTDVLVSTLRVQRYIVDAVADGRRGWDYAQDTSYDLILMDVGLPQQDGITLCRRLRAQGSQVPILLITAQDAKVDRIAGLDAGADDYLTKPLDLAELQARVRALLRRGSETKTPILQVGNLQLDPRSCQVTYAERSLNLTPKEYNLLELFLRHPGQVFSRGQLVEHLWTFDDPPLEESVKAHVKGLRQKLKAAGAVDWIENIYGIGYRLNPPDSEQKSSDSAMSTESPVGPVVSQPLSLEQSFQQARAGLWQKHQGLILERLTLLRQAVNALQQGNLQPKLRQNAAQAAHKLAGILGMFDLDRGTTLARTAEDILEPPAPLTPVRQRQLAEVVDELEDLLKLNLAGASTKQLAAHKVKPVKQGSSLPTVNVLLVDDDPIFLEQIVLLLQPWGIHLTGINNPLELWSVLPSTRPDLLILDVEMPQTSGIELCQSLRSDPEWQSLPIIFLTAHRDRETIQQVFTVGADDFVTKPVVVPELLTRIINRLERTRLIQSLASKDPLTGLFNQLQSSRLLEEQLQPDRVFSLVVFSLPELQHVNLHYGHRIGHQVLQRWGNLLHSHFSNHEILSYWGNGEFVIGLPDCHQGTARDRLDELLIKLRQQVYTSLEGERFQVHFHWAIAEYPLNGQTLRDLYRSTWSGQQ</sequence>
<dbReference type="SUPFAM" id="SSF46894">
    <property type="entry name" value="C-terminal effector domain of the bipartite response regulators"/>
    <property type="match status" value="1"/>
</dbReference>
<dbReference type="GO" id="GO:0032993">
    <property type="term" value="C:protein-DNA complex"/>
    <property type="evidence" value="ECO:0007669"/>
    <property type="project" value="TreeGrafter"/>
</dbReference>
<dbReference type="GO" id="GO:0006355">
    <property type="term" value="P:regulation of DNA-templated transcription"/>
    <property type="evidence" value="ECO:0007669"/>
    <property type="project" value="InterPro"/>
</dbReference>
<dbReference type="PROSITE" id="PS51755">
    <property type="entry name" value="OMPR_PHOB"/>
    <property type="match status" value="1"/>
</dbReference>
<evidence type="ECO:0000256" key="2">
    <source>
        <dbReference type="PROSITE-ProRule" id="PRU00169"/>
    </source>
</evidence>
<dbReference type="SUPFAM" id="SSF52172">
    <property type="entry name" value="CheY-like"/>
    <property type="match status" value="2"/>
</dbReference>
<dbReference type="CDD" id="cd01949">
    <property type="entry name" value="GGDEF"/>
    <property type="match status" value="1"/>
</dbReference>
<dbReference type="PANTHER" id="PTHR48111:SF15">
    <property type="entry name" value="OMPR SUBFAMILY"/>
    <property type="match status" value="1"/>
</dbReference>
<feature type="domain" description="Response regulatory" evidence="5">
    <location>
        <begin position="381"/>
        <end position="497"/>
    </location>
</feature>
<dbReference type="InterPro" id="IPR039420">
    <property type="entry name" value="WalR-like"/>
</dbReference>
<dbReference type="HOGENOM" id="CLU_000445_11_38_3"/>
<dbReference type="EMBL" id="CP001344">
    <property type="protein sequence ID" value="ACL45281.1"/>
    <property type="molecule type" value="Genomic_DNA"/>
</dbReference>
<dbReference type="STRING" id="395961.Cyan7425_2941"/>
<evidence type="ECO:0000259" key="6">
    <source>
        <dbReference type="PROSITE" id="PS50887"/>
    </source>
</evidence>
<dbReference type="NCBIfam" id="TIGR00254">
    <property type="entry name" value="GGDEF"/>
    <property type="match status" value="1"/>
</dbReference>
<evidence type="ECO:0000313" key="8">
    <source>
        <dbReference type="EMBL" id="ACL45281.1"/>
    </source>
</evidence>
<dbReference type="InterPro" id="IPR036641">
    <property type="entry name" value="HPT_dom_sf"/>
</dbReference>
<dbReference type="Gene3D" id="1.10.10.10">
    <property type="entry name" value="Winged helix-like DNA-binding domain superfamily/Winged helix DNA-binding domain"/>
    <property type="match status" value="1"/>
</dbReference>
<organism evidence="8">
    <name type="scientific">Cyanothece sp. (strain PCC 7425 / ATCC 29141)</name>
    <dbReference type="NCBI Taxonomy" id="395961"/>
    <lineage>
        <taxon>Bacteria</taxon>
        <taxon>Bacillati</taxon>
        <taxon>Cyanobacteriota</taxon>
        <taxon>Cyanophyceae</taxon>
        <taxon>Gomontiellales</taxon>
        <taxon>Cyanothecaceae</taxon>
        <taxon>Cyanothece</taxon>
    </lineage>
</organism>
<proteinExistence type="predicted"/>
<dbReference type="InterPro" id="IPR016032">
    <property type="entry name" value="Sig_transdc_resp-reg_C-effctor"/>
</dbReference>
<keyword evidence="2" id="KW-0597">Phosphoprotein</keyword>
<evidence type="ECO:0000259" key="5">
    <source>
        <dbReference type="PROSITE" id="PS50110"/>
    </source>
</evidence>
<dbReference type="Gene3D" id="3.40.50.2300">
    <property type="match status" value="2"/>
</dbReference>
<dbReference type="PROSITE" id="PS50110">
    <property type="entry name" value="RESPONSE_REGULATORY"/>
    <property type="match status" value="2"/>
</dbReference>
<dbReference type="Pfam" id="PF00990">
    <property type="entry name" value="GGDEF"/>
    <property type="match status" value="1"/>
</dbReference>
<dbReference type="SMART" id="SM00448">
    <property type="entry name" value="REC"/>
    <property type="match status" value="2"/>
</dbReference>
<keyword evidence="1 3" id="KW-0238">DNA-binding</keyword>
<dbReference type="KEGG" id="cyn:Cyan7425_2941"/>
<feature type="DNA-binding region" description="OmpR/PhoB-type" evidence="3">
    <location>
        <begin position="124"/>
        <end position="222"/>
    </location>
</feature>
<feature type="modified residue" description="4-aspartylphosphate" evidence="2">
    <location>
        <position position="430"/>
    </location>
</feature>
<dbReference type="GO" id="GO:0000976">
    <property type="term" value="F:transcription cis-regulatory region binding"/>
    <property type="evidence" value="ECO:0007669"/>
    <property type="project" value="TreeGrafter"/>
</dbReference>
<dbReference type="Gene3D" id="1.20.120.160">
    <property type="entry name" value="HPT domain"/>
    <property type="match status" value="1"/>
</dbReference>
<dbReference type="InterPro" id="IPR000160">
    <property type="entry name" value="GGDEF_dom"/>
</dbReference>
<dbReference type="GO" id="GO:0005829">
    <property type="term" value="C:cytosol"/>
    <property type="evidence" value="ECO:0007669"/>
    <property type="project" value="TreeGrafter"/>
</dbReference>
<dbReference type="eggNOG" id="COG0745">
    <property type="taxonomic scope" value="Bacteria"/>
</dbReference>
<dbReference type="InterPro" id="IPR001867">
    <property type="entry name" value="OmpR/PhoB-type_DNA-bd"/>
</dbReference>
<dbReference type="PROSITE" id="PS50887">
    <property type="entry name" value="GGDEF"/>
    <property type="match status" value="1"/>
</dbReference>
<accession>B8HL49</accession>
<dbReference type="SUPFAM" id="SSF55073">
    <property type="entry name" value="Nucleotide cyclase"/>
    <property type="match status" value="1"/>
</dbReference>
<evidence type="ECO:0000256" key="3">
    <source>
        <dbReference type="PROSITE-ProRule" id="PRU01091"/>
    </source>
</evidence>
<dbReference type="Pfam" id="PF01627">
    <property type="entry name" value="Hpt"/>
    <property type="match status" value="1"/>
</dbReference>
<dbReference type="InterPro" id="IPR029787">
    <property type="entry name" value="Nucleotide_cyclase"/>
</dbReference>
<dbReference type="InterPro" id="IPR008207">
    <property type="entry name" value="Sig_transdc_His_kin_Hpt_dom"/>
</dbReference>
<feature type="domain" description="GGDEF" evidence="6">
    <location>
        <begin position="533"/>
        <end position="652"/>
    </location>
</feature>
<feature type="domain" description="OmpR/PhoB-type" evidence="7">
    <location>
        <begin position="124"/>
        <end position="222"/>
    </location>
</feature>
<feature type="region of interest" description="Disordered" evidence="4">
    <location>
        <begin position="222"/>
        <end position="245"/>
    </location>
</feature>
<dbReference type="eggNOG" id="COG3706">
    <property type="taxonomic scope" value="Bacteria"/>
</dbReference>
<protein>
    <submittedName>
        <fullName evidence="8">Multi-component transcriptional regulator, winged helix family</fullName>
    </submittedName>
</protein>
<feature type="domain" description="Response regulatory" evidence="5">
    <location>
        <begin position="2"/>
        <end position="116"/>
    </location>
</feature>
<dbReference type="SMART" id="SM00862">
    <property type="entry name" value="Trans_reg_C"/>
    <property type="match status" value="1"/>
</dbReference>
<dbReference type="AlphaFoldDB" id="B8HL49"/>
<gene>
    <name evidence="8" type="ordered locus">Cyan7425_2941</name>
</gene>
<dbReference type="InterPro" id="IPR011006">
    <property type="entry name" value="CheY-like_superfamily"/>
</dbReference>
<name>B8HL49_CYAP4</name>
<dbReference type="Pfam" id="PF00072">
    <property type="entry name" value="Response_reg"/>
    <property type="match status" value="2"/>
</dbReference>
<dbReference type="Gene3D" id="6.10.250.690">
    <property type="match status" value="1"/>
</dbReference>
<dbReference type="SUPFAM" id="SSF47226">
    <property type="entry name" value="Histidine-containing phosphotransfer domain, HPT domain"/>
    <property type="match status" value="1"/>
</dbReference>
<evidence type="ECO:0000256" key="1">
    <source>
        <dbReference type="ARBA" id="ARBA00023125"/>
    </source>
</evidence>
<dbReference type="GO" id="GO:0000156">
    <property type="term" value="F:phosphorelay response regulator activity"/>
    <property type="evidence" value="ECO:0007669"/>
    <property type="project" value="TreeGrafter"/>
</dbReference>
<dbReference type="Pfam" id="PF00486">
    <property type="entry name" value="Trans_reg_C"/>
    <property type="match status" value="1"/>
</dbReference>
<dbReference type="InterPro" id="IPR001789">
    <property type="entry name" value="Sig_transdc_resp-reg_receiver"/>
</dbReference>
<feature type="modified residue" description="4-aspartylphosphate" evidence="2">
    <location>
        <position position="51"/>
    </location>
</feature>
<dbReference type="PANTHER" id="PTHR48111">
    <property type="entry name" value="REGULATOR OF RPOS"/>
    <property type="match status" value="1"/>
</dbReference>
<dbReference type="InterPro" id="IPR043128">
    <property type="entry name" value="Rev_trsase/Diguanyl_cyclase"/>
</dbReference>
<dbReference type="CDD" id="cd00383">
    <property type="entry name" value="trans_reg_C"/>
    <property type="match status" value="1"/>
</dbReference>
<dbReference type="InterPro" id="IPR036388">
    <property type="entry name" value="WH-like_DNA-bd_sf"/>
</dbReference>
<dbReference type="SMART" id="SM00267">
    <property type="entry name" value="GGDEF"/>
    <property type="match status" value="1"/>
</dbReference>
<evidence type="ECO:0000256" key="4">
    <source>
        <dbReference type="SAM" id="MobiDB-lite"/>
    </source>
</evidence>
<reference evidence="8" key="1">
    <citation type="submission" date="2009-01" db="EMBL/GenBank/DDBJ databases">
        <title>Complete sequence of chromosome Cyanothece sp. PCC 7425.</title>
        <authorList>
            <consortium name="US DOE Joint Genome Institute"/>
            <person name="Lucas S."/>
            <person name="Copeland A."/>
            <person name="Lapidus A."/>
            <person name="Glavina del Rio T."/>
            <person name="Dalin E."/>
            <person name="Tice H."/>
            <person name="Bruce D."/>
            <person name="Goodwin L."/>
            <person name="Pitluck S."/>
            <person name="Sims D."/>
            <person name="Meineke L."/>
            <person name="Brettin T."/>
            <person name="Detter J.C."/>
            <person name="Han C."/>
            <person name="Larimer F."/>
            <person name="Land M."/>
            <person name="Hauser L."/>
            <person name="Kyrpides N."/>
            <person name="Ovchinnikova G."/>
            <person name="Liberton M."/>
            <person name="Stoeckel J."/>
            <person name="Banerjee A."/>
            <person name="Singh A."/>
            <person name="Page L."/>
            <person name="Sato H."/>
            <person name="Zhao L."/>
            <person name="Sherman L."/>
            <person name="Pakrasi H."/>
            <person name="Richardson P."/>
        </authorList>
    </citation>
    <scope>NUCLEOTIDE SEQUENCE</scope>
    <source>
        <strain evidence="8">PCC 7425</strain>
    </source>
</reference>
<evidence type="ECO:0000259" key="7">
    <source>
        <dbReference type="PROSITE" id="PS51755"/>
    </source>
</evidence>